<dbReference type="InterPro" id="IPR014719">
    <property type="entry name" value="Ribosomal_bL12_C/ClpS-like"/>
</dbReference>
<evidence type="ECO:0000256" key="2">
    <source>
        <dbReference type="ARBA" id="ARBA00023274"/>
    </source>
</evidence>
<dbReference type="GO" id="GO:0006412">
    <property type="term" value="P:translation"/>
    <property type="evidence" value="ECO:0007669"/>
    <property type="project" value="InterPro"/>
</dbReference>
<dbReference type="PANTHER" id="PTHR45987">
    <property type="entry name" value="39S RIBOSOMAL PROTEIN L12"/>
    <property type="match status" value="1"/>
</dbReference>
<dbReference type="InParanoid" id="D8M918"/>
<dbReference type="GO" id="GO:0005840">
    <property type="term" value="C:ribosome"/>
    <property type="evidence" value="ECO:0007669"/>
    <property type="project" value="UniProtKB-KW"/>
</dbReference>
<dbReference type="InterPro" id="IPR013823">
    <property type="entry name" value="Ribosomal_bL12_C"/>
</dbReference>
<gene>
    <name evidence="6" type="ORF">GSBLH_T00004275001</name>
</gene>
<keyword evidence="7" id="KW-1185">Reference proteome</keyword>
<feature type="coiled-coil region" evidence="3">
    <location>
        <begin position="61"/>
        <end position="94"/>
    </location>
</feature>
<evidence type="ECO:0000256" key="3">
    <source>
        <dbReference type="SAM" id="Coils"/>
    </source>
</evidence>
<dbReference type="Proteomes" id="UP000008312">
    <property type="component" value="Unassembled WGS sequence"/>
</dbReference>
<evidence type="ECO:0000256" key="1">
    <source>
        <dbReference type="ARBA" id="ARBA00022980"/>
    </source>
</evidence>
<dbReference type="AlphaFoldDB" id="D8M918"/>
<dbReference type="OMA" id="YLTRCAV"/>
<keyword evidence="2" id="KW-0687">Ribonucleoprotein</keyword>
<dbReference type="Pfam" id="PF00542">
    <property type="entry name" value="Ribosomal_L12"/>
    <property type="match status" value="1"/>
</dbReference>
<evidence type="ECO:0000313" key="7">
    <source>
        <dbReference type="Proteomes" id="UP000008312"/>
    </source>
</evidence>
<dbReference type="EMBL" id="FN668688">
    <property type="protein sequence ID" value="CBK24557.2"/>
    <property type="molecule type" value="Genomic_DNA"/>
</dbReference>
<dbReference type="PANTHER" id="PTHR45987:SF4">
    <property type="entry name" value="LARGE RIBOSOMAL SUBUNIT PROTEIN BL12M"/>
    <property type="match status" value="1"/>
</dbReference>
<dbReference type="OrthoDB" id="250175at2759"/>
<evidence type="ECO:0000259" key="5">
    <source>
        <dbReference type="Pfam" id="PF00542"/>
    </source>
</evidence>
<feature type="region of interest" description="Disordered" evidence="4">
    <location>
        <begin position="178"/>
        <end position="203"/>
    </location>
</feature>
<dbReference type="InterPro" id="IPR000206">
    <property type="entry name" value="Ribosomal_bL12"/>
</dbReference>
<accession>D8M918</accession>
<feature type="domain" description="Large ribosomal subunit protein bL12 C-terminal" evidence="5">
    <location>
        <begin position="209"/>
        <end position="272"/>
    </location>
</feature>
<feature type="compositionally biased region" description="Low complexity" evidence="4">
    <location>
        <begin position="178"/>
        <end position="195"/>
    </location>
</feature>
<protein>
    <submittedName>
        <fullName evidence="6">Ribosomal protein L7/L12</fullName>
    </submittedName>
</protein>
<keyword evidence="1 6" id="KW-0689">Ribosomal protein</keyword>
<dbReference type="GeneID" id="24921311"/>
<dbReference type="GO" id="GO:0003729">
    <property type="term" value="F:mRNA binding"/>
    <property type="evidence" value="ECO:0007669"/>
    <property type="project" value="TreeGrafter"/>
</dbReference>
<dbReference type="CDD" id="cd00387">
    <property type="entry name" value="Ribosomal_L7_L12"/>
    <property type="match status" value="1"/>
</dbReference>
<name>D8M918_BLAHO</name>
<keyword evidence="3" id="KW-0175">Coiled coil</keyword>
<dbReference type="RefSeq" id="XP_012898605.1">
    <property type="nucleotide sequence ID" value="XM_013043151.1"/>
</dbReference>
<proteinExistence type="predicted"/>
<sequence length="275" mass="29498">MFARQCVYGCKRILSYGSEFGFSRSSASAVRYLTRCAVPRTVSVPVAQRYFSTESAAKPSGEEIRKKMKEATAKVQAERAKEATKANAAGEKKEPEAKVVKKEECFTTVKDATGNEVTIQTKAVDAAGKPPVEEKVVKLVDEVLALNFIQIGQFMRVMKERLGLPDVLAAPSAAPAVGAPGAPGAPGAADAAAGAGEKKEEKKEKRTASVKLVKYDAKDKIKIIKEVRGLLNLGLKESKTLVESVPVMLKENMPKKEAEELAAKLKALGAETAFE</sequence>
<dbReference type="Gene3D" id="3.30.1390.10">
    <property type="match status" value="1"/>
</dbReference>
<reference evidence="6" key="1">
    <citation type="submission" date="2010-02" db="EMBL/GenBank/DDBJ databases">
        <title>Sequencing and annotation of the Blastocystis hominis genome.</title>
        <authorList>
            <person name="Wincker P."/>
        </authorList>
    </citation>
    <scope>NUCLEOTIDE SEQUENCE</scope>
    <source>
        <strain evidence="6">Singapore isolate B</strain>
    </source>
</reference>
<evidence type="ECO:0000313" key="6">
    <source>
        <dbReference type="EMBL" id="CBK24557.2"/>
    </source>
</evidence>
<dbReference type="GO" id="GO:0003735">
    <property type="term" value="F:structural constituent of ribosome"/>
    <property type="evidence" value="ECO:0007669"/>
    <property type="project" value="InterPro"/>
</dbReference>
<organism evidence="6">
    <name type="scientific">Blastocystis hominis</name>
    <dbReference type="NCBI Taxonomy" id="12968"/>
    <lineage>
        <taxon>Eukaryota</taxon>
        <taxon>Sar</taxon>
        <taxon>Stramenopiles</taxon>
        <taxon>Bigyra</taxon>
        <taxon>Opalozoa</taxon>
        <taxon>Opalinata</taxon>
        <taxon>Blastocystidae</taxon>
        <taxon>Blastocystis</taxon>
    </lineage>
</organism>
<dbReference type="GO" id="GO:1990904">
    <property type="term" value="C:ribonucleoprotein complex"/>
    <property type="evidence" value="ECO:0007669"/>
    <property type="project" value="UniProtKB-KW"/>
</dbReference>
<dbReference type="SUPFAM" id="SSF54736">
    <property type="entry name" value="ClpS-like"/>
    <property type="match status" value="1"/>
</dbReference>
<evidence type="ECO:0000256" key="4">
    <source>
        <dbReference type="SAM" id="MobiDB-lite"/>
    </source>
</evidence>